<feature type="transmembrane region" description="Helical" evidence="1">
    <location>
        <begin position="142"/>
        <end position="161"/>
    </location>
</feature>
<reference evidence="3" key="1">
    <citation type="journal article" date="2019" name="Int. J. Syst. Evol. Microbiol.">
        <title>The Global Catalogue of Microorganisms (GCM) 10K type strain sequencing project: providing services to taxonomists for standard genome sequencing and annotation.</title>
        <authorList>
            <consortium name="The Broad Institute Genomics Platform"/>
            <consortium name="The Broad Institute Genome Sequencing Center for Infectious Disease"/>
            <person name="Wu L."/>
            <person name="Ma J."/>
        </authorList>
    </citation>
    <scope>NUCLEOTIDE SEQUENCE [LARGE SCALE GENOMIC DNA]</scope>
    <source>
        <strain evidence="3">JCM 15575</strain>
    </source>
</reference>
<feature type="transmembrane region" description="Helical" evidence="1">
    <location>
        <begin position="75"/>
        <end position="97"/>
    </location>
</feature>
<dbReference type="Proteomes" id="UP001500596">
    <property type="component" value="Unassembled WGS sequence"/>
</dbReference>
<keyword evidence="1" id="KW-0812">Transmembrane</keyword>
<protein>
    <submittedName>
        <fullName evidence="2">Uncharacterized protein</fullName>
    </submittedName>
</protein>
<evidence type="ECO:0000313" key="2">
    <source>
        <dbReference type="EMBL" id="GAA1667567.1"/>
    </source>
</evidence>
<feature type="transmembrane region" description="Helical" evidence="1">
    <location>
        <begin position="20"/>
        <end position="40"/>
    </location>
</feature>
<dbReference type="RefSeq" id="WP_344052178.1">
    <property type="nucleotide sequence ID" value="NZ_BAAAPK010000001.1"/>
</dbReference>
<feature type="transmembrane region" description="Helical" evidence="1">
    <location>
        <begin position="181"/>
        <end position="198"/>
    </location>
</feature>
<organism evidence="2 3">
    <name type="scientific">Microbacterium lacus</name>
    <dbReference type="NCBI Taxonomy" id="415217"/>
    <lineage>
        <taxon>Bacteria</taxon>
        <taxon>Bacillati</taxon>
        <taxon>Actinomycetota</taxon>
        <taxon>Actinomycetes</taxon>
        <taxon>Micrococcales</taxon>
        <taxon>Microbacteriaceae</taxon>
        <taxon>Microbacterium</taxon>
    </lineage>
</organism>
<feature type="transmembrane region" description="Helical" evidence="1">
    <location>
        <begin position="46"/>
        <end position="63"/>
    </location>
</feature>
<sequence length="211" mass="21740">MTDAAPARTGPRQAWTIGGILLLVCAGLSVLEPALMFTALFTPVSWARTLAFSAALVVFAVGIRGRGSVVDRRPLGVSALVLLAVWPLVDAVVYALVPPTMDSLESYQVWGYVSLLVPLAAAIVAVVLIARAGVVPHPWRWAPLWALGAAIAPQLILQAVAASPGADVQGMAAPMVGLGQLIAVAVPLGLGLCAVLLARSRPTAVQVYPGS</sequence>
<accession>A0ABP4SCD3</accession>
<name>A0ABP4SCD3_9MICO</name>
<comment type="caution">
    <text evidence="2">The sequence shown here is derived from an EMBL/GenBank/DDBJ whole genome shotgun (WGS) entry which is preliminary data.</text>
</comment>
<feature type="transmembrane region" description="Helical" evidence="1">
    <location>
        <begin position="109"/>
        <end position="130"/>
    </location>
</feature>
<dbReference type="EMBL" id="BAAAPK010000001">
    <property type="protein sequence ID" value="GAA1667567.1"/>
    <property type="molecule type" value="Genomic_DNA"/>
</dbReference>
<keyword evidence="3" id="KW-1185">Reference proteome</keyword>
<gene>
    <name evidence="2" type="ORF">GCM10009807_09710</name>
</gene>
<proteinExistence type="predicted"/>
<evidence type="ECO:0000313" key="3">
    <source>
        <dbReference type="Proteomes" id="UP001500596"/>
    </source>
</evidence>
<keyword evidence="1" id="KW-1133">Transmembrane helix</keyword>
<keyword evidence="1" id="KW-0472">Membrane</keyword>
<evidence type="ECO:0000256" key="1">
    <source>
        <dbReference type="SAM" id="Phobius"/>
    </source>
</evidence>